<sequence length="644" mass="73216">MLLSTTLVGLQLVMLMLTPRIESKSSSEEQQRFKIWLAKKACDELLLNATKPDDGGLYCPPVWDNIMCWPNYTKAGQTVGQNCASYITGFLTTAKAWRYCEEDGRWQRHPDDRVNSSWTNFTFCHESDVPQVLLNMYNIRKISSAGYSVSLVCLVVATSIMVFLKRLHCQRNTIHINLFISFILRAVLSLLVDSVLENGFLPKDVIVRNDGIKIFDESGPHWECKLLTTLHQYSLGVNYMWIFVEGLYLHTLVFFSVFSQSKKFFKIYIIIGWGPVLVIAFLIATFTSVSRCGLTGVNISVERNDNDTCGNVIHIENNNTFGVTANISDGYRFMELVIPAEDIEYIELNNSFIGHCWNTHDFGYYWILNAPIVISIVINFIFFLNIIRMLFTKIRNTNSGDPGRYKKLAKSTLVLIPLFGVYYIYFIIVTYHKDYHFSVIHLYMEMTLNSFQGTVIAFLFCFLNGEVRAEIMKKWNRHWLRRQSVVSSRSSRAFSTTSFYIGRDRASVSQGPGLPDILSRDGFALTPPSSPSNNNNASKVHKVASMPKMPFWSTSLPKPIPRVASSPKVTFSCSEFITDNVNLSVGGSSPKMKNGILTNGVTRGNSDEDEKRLYLQTVRLHPERTLLTPMGTGFRKFGSLFHQC</sequence>
<dbReference type="Proteomes" id="UP000076420">
    <property type="component" value="Unassembled WGS sequence"/>
</dbReference>
<keyword evidence="6" id="KW-0297">G-protein coupled receptor</keyword>
<dbReference type="VEuPathDB" id="VectorBase:BGLAX_032139"/>
<dbReference type="GO" id="GO:0007166">
    <property type="term" value="P:cell surface receptor signaling pathway"/>
    <property type="evidence" value="ECO:0007669"/>
    <property type="project" value="InterPro"/>
</dbReference>
<feature type="transmembrane region" description="Helical" evidence="10">
    <location>
        <begin position="364"/>
        <end position="387"/>
    </location>
</feature>
<keyword evidence="5 10" id="KW-1133">Transmembrane helix</keyword>
<dbReference type="OrthoDB" id="6022368at2759"/>
<dbReference type="SMART" id="SM00008">
    <property type="entry name" value="HormR"/>
    <property type="match status" value="1"/>
</dbReference>
<evidence type="ECO:0000256" key="9">
    <source>
        <dbReference type="ARBA" id="ARBA00023224"/>
    </source>
</evidence>
<keyword evidence="8" id="KW-0675">Receptor</keyword>
<dbReference type="GO" id="GO:0007188">
    <property type="term" value="P:adenylate cyclase-modulating G protein-coupled receptor signaling pathway"/>
    <property type="evidence" value="ECO:0007669"/>
    <property type="project" value="TreeGrafter"/>
</dbReference>
<dbReference type="GO" id="GO:0008528">
    <property type="term" value="F:G protein-coupled peptide receptor activity"/>
    <property type="evidence" value="ECO:0007669"/>
    <property type="project" value="TreeGrafter"/>
</dbReference>
<feature type="chain" id="PRO_5012609628" description="G-protein coupled receptors family 2 profile 2 domain-containing protein" evidence="11">
    <location>
        <begin position="24"/>
        <end position="644"/>
    </location>
</feature>
<accession>A0A2C9JZN0</accession>
<evidence type="ECO:0000256" key="4">
    <source>
        <dbReference type="ARBA" id="ARBA00022692"/>
    </source>
</evidence>
<evidence type="ECO:0000256" key="6">
    <source>
        <dbReference type="ARBA" id="ARBA00023040"/>
    </source>
</evidence>
<comment type="similarity">
    <text evidence="2">Belongs to the G-protein coupled receptor 2 family.</text>
</comment>
<protein>
    <recommendedName>
        <fullName evidence="16">G-protein coupled receptors family 2 profile 2 domain-containing protein</fullName>
    </recommendedName>
</protein>
<feature type="domain" description="G-protein coupled receptors family 2 profile 1" evidence="12">
    <location>
        <begin position="41"/>
        <end position="128"/>
    </location>
</feature>
<evidence type="ECO:0000256" key="10">
    <source>
        <dbReference type="SAM" id="Phobius"/>
    </source>
</evidence>
<keyword evidence="3" id="KW-1003">Cell membrane</keyword>
<feature type="domain" description="G-protein coupled receptors family 2 profile 2" evidence="13">
    <location>
        <begin position="139"/>
        <end position="464"/>
    </location>
</feature>
<dbReference type="InterPro" id="IPR050332">
    <property type="entry name" value="GPCR_2"/>
</dbReference>
<evidence type="ECO:0000256" key="7">
    <source>
        <dbReference type="ARBA" id="ARBA00023136"/>
    </source>
</evidence>
<evidence type="ECO:0000259" key="13">
    <source>
        <dbReference type="PROSITE" id="PS50261"/>
    </source>
</evidence>
<evidence type="ECO:0000313" key="15">
    <source>
        <dbReference type="Proteomes" id="UP000076420"/>
    </source>
</evidence>
<evidence type="ECO:0000256" key="8">
    <source>
        <dbReference type="ARBA" id="ARBA00023170"/>
    </source>
</evidence>
<feature type="signal peptide" evidence="11">
    <location>
        <begin position="1"/>
        <end position="23"/>
    </location>
</feature>
<dbReference type="GO" id="GO:0005886">
    <property type="term" value="C:plasma membrane"/>
    <property type="evidence" value="ECO:0007669"/>
    <property type="project" value="UniProtKB-SubCell"/>
</dbReference>
<dbReference type="PANTHER" id="PTHR45620">
    <property type="entry name" value="PDF RECEPTOR-LIKE PROTEIN-RELATED"/>
    <property type="match status" value="1"/>
</dbReference>
<evidence type="ECO:0000256" key="3">
    <source>
        <dbReference type="ARBA" id="ARBA00022475"/>
    </source>
</evidence>
<keyword evidence="11" id="KW-0732">Signal</keyword>
<dbReference type="STRING" id="6526.A0A2C9JZN0"/>
<evidence type="ECO:0000256" key="1">
    <source>
        <dbReference type="ARBA" id="ARBA00004651"/>
    </source>
</evidence>
<dbReference type="VEuPathDB" id="VectorBase:BGLB010640"/>
<evidence type="ECO:0000256" key="5">
    <source>
        <dbReference type="ARBA" id="ARBA00022989"/>
    </source>
</evidence>
<comment type="subcellular location">
    <subcellularLocation>
        <location evidence="1">Cell membrane</location>
        <topology evidence="1">Multi-pass membrane protein</topology>
    </subcellularLocation>
</comment>
<dbReference type="Gene3D" id="1.20.1070.10">
    <property type="entry name" value="Rhodopsin 7-helix transmembrane proteins"/>
    <property type="match status" value="1"/>
</dbReference>
<evidence type="ECO:0000313" key="14">
    <source>
        <dbReference type="EnsemblMetazoa" id="BGLB010640-PB"/>
    </source>
</evidence>
<keyword evidence="7 10" id="KW-0472">Membrane</keyword>
<dbReference type="GO" id="GO:0017046">
    <property type="term" value="F:peptide hormone binding"/>
    <property type="evidence" value="ECO:0007669"/>
    <property type="project" value="TreeGrafter"/>
</dbReference>
<keyword evidence="4 10" id="KW-0812">Transmembrane</keyword>
<dbReference type="Pfam" id="PF02793">
    <property type="entry name" value="HRM"/>
    <property type="match status" value="1"/>
</dbReference>
<evidence type="ECO:0000259" key="12">
    <source>
        <dbReference type="PROSITE" id="PS50227"/>
    </source>
</evidence>
<dbReference type="PRINTS" id="PR00249">
    <property type="entry name" value="GPCRSECRETIN"/>
</dbReference>
<dbReference type="KEGG" id="bgt:106074280"/>
<dbReference type="Pfam" id="PF00002">
    <property type="entry name" value="7tm_2"/>
    <property type="match status" value="2"/>
</dbReference>
<dbReference type="SUPFAM" id="SSF111418">
    <property type="entry name" value="Hormone receptor domain"/>
    <property type="match status" value="1"/>
</dbReference>
<feature type="transmembrane region" description="Helical" evidence="10">
    <location>
        <begin position="239"/>
        <end position="258"/>
    </location>
</feature>
<gene>
    <name evidence="14" type="primary">106074280</name>
</gene>
<evidence type="ECO:0008006" key="16">
    <source>
        <dbReference type="Google" id="ProtNLM"/>
    </source>
</evidence>
<dbReference type="AlphaFoldDB" id="A0A2C9JZN0"/>
<feature type="transmembrane region" description="Helical" evidence="10">
    <location>
        <begin position="408"/>
        <end position="428"/>
    </location>
</feature>
<feature type="transmembrane region" description="Helical" evidence="10">
    <location>
        <begin position="176"/>
        <end position="196"/>
    </location>
</feature>
<dbReference type="InterPro" id="IPR017981">
    <property type="entry name" value="GPCR_2-like_7TM"/>
</dbReference>
<dbReference type="PROSITE" id="PS50261">
    <property type="entry name" value="G_PROTEIN_RECEP_F2_4"/>
    <property type="match status" value="1"/>
</dbReference>
<dbReference type="InterPro" id="IPR036445">
    <property type="entry name" value="GPCR_2_extracell_dom_sf"/>
</dbReference>
<keyword evidence="9" id="KW-0807">Transducer</keyword>
<evidence type="ECO:0000256" key="2">
    <source>
        <dbReference type="ARBA" id="ARBA00005314"/>
    </source>
</evidence>
<name>A0A2C9JZN0_BIOGL</name>
<feature type="transmembrane region" description="Helical" evidence="10">
    <location>
        <begin position="448"/>
        <end position="467"/>
    </location>
</feature>
<evidence type="ECO:0000256" key="11">
    <source>
        <dbReference type="SAM" id="SignalP"/>
    </source>
</evidence>
<dbReference type="Gene3D" id="4.10.1240.10">
    <property type="entry name" value="GPCR, family 2, extracellular hormone receptor domain"/>
    <property type="match status" value="1"/>
</dbReference>
<organism evidence="14 15">
    <name type="scientific">Biomphalaria glabrata</name>
    <name type="common">Bloodfluke planorb</name>
    <name type="synonym">Freshwater snail</name>
    <dbReference type="NCBI Taxonomy" id="6526"/>
    <lineage>
        <taxon>Eukaryota</taxon>
        <taxon>Metazoa</taxon>
        <taxon>Spiralia</taxon>
        <taxon>Lophotrochozoa</taxon>
        <taxon>Mollusca</taxon>
        <taxon>Gastropoda</taxon>
        <taxon>Heterobranchia</taxon>
        <taxon>Euthyneura</taxon>
        <taxon>Panpulmonata</taxon>
        <taxon>Hygrophila</taxon>
        <taxon>Lymnaeoidea</taxon>
        <taxon>Planorbidae</taxon>
        <taxon>Biomphalaria</taxon>
    </lineage>
</organism>
<feature type="transmembrane region" description="Helical" evidence="10">
    <location>
        <begin position="145"/>
        <end position="164"/>
    </location>
</feature>
<dbReference type="InterPro" id="IPR000832">
    <property type="entry name" value="GPCR_2_secretin-like"/>
</dbReference>
<reference evidence="14" key="1">
    <citation type="submission" date="2020-05" db="UniProtKB">
        <authorList>
            <consortium name="EnsemblMetazoa"/>
        </authorList>
    </citation>
    <scope>IDENTIFICATION</scope>
    <source>
        <strain evidence="14">BB02</strain>
    </source>
</reference>
<dbReference type="InterPro" id="IPR001879">
    <property type="entry name" value="GPCR_2_extracellular_dom"/>
</dbReference>
<feature type="transmembrane region" description="Helical" evidence="10">
    <location>
        <begin position="265"/>
        <end position="286"/>
    </location>
</feature>
<dbReference type="PROSITE" id="PS50227">
    <property type="entry name" value="G_PROTEIN_RECEP_F2_3"/>
    <property type="match status" value="1"/>
</dbReference>
<proteinExistence type="inferred from homology"/>
<dbReference type="EnsemblMetazoa" id="BGLB010640-RB">
    <property type="protein sequence ID" value="BGLB010640-PB"/>
    <property type="gene ID" value="BGLB010640"/>
</dbReference>
<dbReference type="PANTHER" id="PTHR45620:SF1">
    <property type="entry name" value="G-PROTEIN COUPLED RECEPTORS FAMILY 2 PROFILE 2 DOMAIN-CONTAINING PROTEIN"/>
    <property type="match status" value="1"/>
</dbReference>